<reference evidence="1 2" key="1">
    <citation type="submission" date="2021-05" db="EMBL/GenBank/DDBJ databases">
        <title>Novel Bacillus species.</title>
        <authorList>
            <person name="Liu G."/>
        </authorList>
    </citation>
    <scope>NUCLEOTIDE SEQUENCE [LARGE SCALE GENOMIC DNA]</scope>
    <source>
        <strain evidence="1 2">FJAT-49682</strain>
    </source>
</reference>
<gene>
    <name evidence="1" type="ORF">KHA91_15710</name>
</gene>
<proteinExistence type="predicted"/>
<accession>A0A942UQC9</accession>
<comment type="caution">
    <text evidence="1">The sequence shown here is derived from an EMBL/GenBank/DDBJ whole genome shotgun (WGS) entry which is preliminary data.</text>
</comment>
<dbReference type="EMBL" id="JAGYPN010000003">
    <property type="protein sequence ID" value="MBS4224167.1"/>
    <property type="molecule type" value="Genomic_DNA"/>
</dbReference>
<dbReference type="Proteomes" id="UP000676456">
    <property type="component" value="Unassembled WGS sequence"/>
</dbReference>
<dbReference type="AlphaFoldDB" id="A0A942UQC9"/>
<protein>
    <submittedName>
        <fullName evidence="1">Uncharacterized protein</fullName>
    </submittedName>
</protein>
<evidence type="ECO:0000313" key="2">
    <source>
        <dbReference type="Proteomes" id="UP000676456"/>
    </source>
</evidence>
<name>A0A942UQC9_9BACI</name>
<sequence length="212" mass="24469">MSGSFQVKFRDGETLVISDIIEFEEKQQDEIEATAGDYTKIQLRQFNQDGKDLSYLTDEQKKIVLRTKKLTVDGKTADQLWGQKIVSVSVHSNERILERLGSDELSVIISIIDRIINTDFVIKAQFKGYPALTYTLMKSDDPEKFKFAVSFKRKNKGHYTLQIVTLTFKNSPHNKMTTRLIQDANLLNRMEDFKRKLKDAVNKEIKDNGNKN</sequence>
<organism evidence="1 2">
    <name type="scientific">Lederbergia citrea</name>
    <dbReference type="NCBI Taxonomy" id="2833581"/>
    <lineage>
        <taxon>Bacteria</taxon>
        <taxon>Bacillati</taxon>
        <taxon>Bacillota</taxon>
        <taxon>Bacilli</taxon>
        <taxon>Bacillales</taxon>
        <taxon>Bacillaceae</taxon>
        <taxon>Lederbergia</taxon>
    </lineage>
</organism>
<dbReference type="RefSeq" id="WP_213099206.1">
    <property type="nucleotide sequence ID" value="NZ_JAGYPK010000003.1"/>
</dbReference>
<keyword evidence="2" id="KW-1185">Reference proteome</keyword>
<evidence type="ECO:0000313" key="1">
    <source>
        <dbReference type="EMBL" id="MBS4224167.1"/>
    </source>
</evidence>